<sequence length="291" mass="32255">MGALMRILICFGTSLLLMKLAVAGELGLYVNPRFHPFVLASTVILILMGLIQIWHFRQPALHRTGKLGTLVLLFPLAAAILFPPSPLDADMASKKGVQYLSPEAMNQQQQILNKKEAEIRKDKRSPDSPSNTEDGSAPEDGLTEKDLQKAPDNRGTRNPYYGKILRHLQAANVITLENDNYIDRLTTIQMYNQELKGKPVRVKGFVFRADNMPGKTILLGRYAMTCCAADASVIGPFAHFPGADGLKEGEWIEVQGRLDEINVEGSLVPVIRASSYQKIKAPKDPYVYATY</sequence>
<name>A0ABV8JDB1_9BACL</name>
<evidence type="ECO:0000313" key="5">
    <source>
        <dbReference type="EMBL" id="MFC4076305.1"/>
    </source>
</evidence>
<gene>
    <name evidence="5" type="ORF">ACFOUO_05710</name>
</gene>
<evidence type="ECO:0000259" key="3">
    <source>
        <dbReference type="Pfam" id="PF09323"/>
    </source>
</evidence>
<feature type="region of interest" description="Disordered" evidence="1">
    <location>
        <begin position="116"/>
        <end position="158"/>
    </location>
</feature>
<dbReference type="PANTHER" id="PTHR40047:SF1">
    <property type="entry name" value="UPF0703 PROTEIN YCGQ"/>
    <property type="match status" value="1"/>
</dbReference>
<comment type="caution">
    <text evidence="5">The sequence shown here is derived from an EMBL/GenBank/DDBJ whole genome shotgun (WGS) entry which is preliminary data.</text>
</comment>
<dbReference type="NCBIfam" id="TIGR03943">
    <property type="entry name" value="TIGR03943 family putative permease subunit"/>
    <property type="match status" value="1"/>
</dbReference>
<organism evidence="5 6">
    <name type="scientific">Salinithrix halophila</name>
    <dbReference type="NCBI Taxonomy" id="1485204"/>
    <lineage>
        <taxon>Bacteria</taxon>
        <taxon>Bacillati</taxon>
        <taxon>Bacillota</taxon>
        <taxon>Bacilli</taxon>
        <taxon>Bacillales</taxon>
        <taxon>Thermoactinomycetaceae</taxon>
        <taxon>Salinithrix</taxon>
    </lineage>
</organism>
<dbReference type="InterPro" id="IPR048493">
    <property type="entry name" value="DUF1980_N"/>
</dbReference>
<dbReference type="InterPro" id="IPR052955">
    <property type="entry name" value="UPF0703_membrane_permease"/>
</dbReference>
<dbReference type="EMBL" id="JBHSAP010000007">
    <property type="protein sequence ID" value="MFC4076305.1"/>
    <property type="molecule type" value="Genomic_DNA"/>
</dbReference>
<dbReference type="Proteomes" id="UP001595843">
    <property type="component" value="Unassembled WGS sequence"/>
</dbReference>
<keyword evidence="2" id="KW-0812">Transmembrane</keyword>
<dbReference type="PANTHER" id="PTHR40047">
    <property type="entry name" value="UPF0703 PROTEIN YCGQ"/>
    <property type="match status" value="1"/>
</dbReference>
<proteinExistence type="predicted"/>
<dbReference type="InterPro" id="IPR048447">
    <property type="entry name" value="DUF1980_C"/>
</dbReference>
<protein>
    <submittedName>
        <fullName evidence="5">TIGR03943 family putative permease subunit</fullName>
    </submittedName>
</protein>
<evidence type="ECO:0000256" key="2">
    <source>
        <dbReference type="SAM" id="Phobius"/>
    </source>
</evidence>
<feature type="transmembrane region" description="Helical" evidence="2">
    <location>
        <begin position="67"/>
        <end position="85"/>
    </location>
</feature>
<feature type="compositionally biased region" description="Basic and acidic residues" evidence="1">
    <location>
        <begin position="142"/>
        <end position="155"/>
    </location>
</feature>
<feature type="domain" description="DUF1980" evidence="4">
    <location>
        <begin position="160"/>
        <end position="288"/>
    </location>
</feature>
<evidence type="ECO:0000313" key="6">
    <source>
        <dbReference type="Proteomes" id="UP001595843"/>
    </source>
</evidence>
<reference evidence="6" key="1">
    <citation type="journal article" date="2019" name="Int. J. Syst. Evol. Microbiol.">
        <title>The Global Catalogue of Microorganisms (GCM) 10K type strain sequencing project: providing services to taxonomists for standard genome sequencing and annotation.</title>
        <authorList>
            <consortium name="The Broad Institute Genomics Platform"/>
            <consortium name="The Broad Institute Genome Sequencing Center for Infectious Disease"/>
            <person name="Wu L."/>
            <person name="Ma J."/>
        </authorList>
    </citation>
    <scope>NUCLEOTIDE SEQUENCE [LARGE SCALE GENOMIC DNA]</scope>
    <source>
        <strain evidence="6">IBRC-M 10813</strain>
    </source>
</reference>
<keyword evidence="6" id="KW-1185">Reference proteome</keyword>
<keyword evidence="2" id="KW-0472">Membrane</keyword>
<accession>A0ABV8JDB1</accession>
<dbReference type="InterPro" id="IPR015402">
    <property type="entry name" value="DUF1980"/>
</dbReference>
<feature type="transmembrane region" description="Helical" evidence="2">
    <location>
        <begin position="33"/>
        <end position="55"/>
    </location>
</feature>
<dbReference type="Pfam" id="PF09323">
    <property type="entry name" value="DUF1980"/>
    <property type="match status" value="1"/>
</dbReference>
<evidence type="ECO:0000256" key="1">
    <source>
        <dbReference type="SAM" id="MobiDB-lite"/>
    </source>
</evidence>
<evidence type="ECO:0000259" key="4">
    <source>
        <dbReference type="Pfam" id="PF21537"/>
    </source>
</evidence>
<feature type="domain" description="DUF1980" evidence="3">
    <location>
        <begin position="5"/>
        <end position="98"/>
    </location>
</feature>
<feature type="compositionally biased region" description="Basic and acidic residues" evidence="1">
    <location>
        <begin position="116"/>
        <end position="126"/>
    </location>
</feature>
<dbReference type="Pfam" id="PF21537">
    <property type="entry name" value="DUF1980_C"/>
    <property type="match status" value="1"/>
</dbReference>
<keyword evidence="2" id="KW-1133">Transmembrane helix</keyword>